<dbReference type="Proteomes" id="UP000274822">
    <property type="component" value="Unassembled WGS sequence"/>
</dbReference>
<protein>
    <recommendedName>
        <fullName evidence="5">PCI domain-containing protein</fullName>
    </recommendedName>
</protein>
<accession>A0A433QGA0</accession>
<sequence length="202" mass="22888">EYLGLATTGASSTHQAQTPLHCLPLRQAEEVTLRASSPLFNIPNVCELEDLIIDGFYQDVLKGKLDQHKKQLKIEYVMGHDLRPGQIEDMISVLSKWSNTPTTILMAIDAKMALVMDTLAQHKCKRKDYECKLEKVCKEVKQSSKSMDMDSVMDHRGMIGGGPRGMMLDNDRFDSREYSEESSRAGRMAKSRGSKQFMLNQW</sequence>
<keyword evidence="1" id="KW-0736">Signalosome</keyword>
<dbReference type="GO" id="GO:0008180">
    <property type="term" value="C:COP9 signalosome"/>
    <property type="evidence" value="ECO:0007669"/>
    <property type="project" value="UniProtKB-KW"/>
</dbReference>
<dbReference type="AlphaFoldDB" id="A0A433QGA0"/>
<reference evidence="3 4" key="1">
    <citation type="journal article" date="2018" name="New Phytol.">
        <title>Phylogenomics of Endogonaceae and evolution of mycorrhizas within Mucoromycota.</title>
        <authorList>
            <person name="Chang Y."/>
            <person name="Desiro A."/>
            <person name="Na H."/>
            <person name="Sandor L."/>
            <person name="Lipzen A."/>
            <person name="Clum A."/>
            <person name="Barry K."/>
            <person name="Grigoriev I.V."/>
            <person name="Martin F.M."/>
            <person name="Stajich J.E."/>
            <person name="Smith M.E."/>
            <person name="Bonito G."/>
            <person name="Spatafora J.W."/>
        </authorList>
    </citation>
    <scope>NUCLEOTIDE SEQUENCE [LARGE SCALE GENOMIC DNA]</scope>
    <source>
        <strain evidence="3 4">AD002</strain>
    </source>
</reference>
<dbReference type="InterPro" id="IPR045237">
    <property type="entry name" value="COPS7/eIF3m"/>
</dbReference>
<dbReference type="PANTHER" id="PTHR15350:SF5">
    <property type="entry name" value="COP9 SIGNALOSOME COMPLEX SUBUNIT 7"/>
    <property type="match status" value="1"/>
</dbReference>
<gene>
    <name evidence="3" type="ORF">BC938DRAFT_481400</name>
</gene>
<organism evidence="3 4">
    <name type="scientific">Jimgerdemannia flammicorona</name>
    <dbReference type="NCBI Taxonomy" id="994334"/>
    <lineage>
        <taxon>Eukaryota</taxon>
        <taxon>Fungi</taxon>
        <taxon>Fungi incertae sedis</taxon>
        <taxon>Mucoromycota</taxon>
        <taxon>Mucoromycotina</taxon>
        <taxon>Endogonomycetes</taxon>
        <taxon>Endogonales</taxon>
        <taxon>Endogonaceae</taxon>
        <taxon>Jimgerdemannia</taxon>
    </lineage>
</organism>
<keyword evidence="4" id="KW-1185">Reference proteome</keyword>
<dbReference type="EMBL" id="RBNJ01006072">
    <property type="protein sequence ID" value="RUS28827.1"/>
    <property type="molecule type" value="Genomic_DNA"/>
</dbReference>
<evidence type="ECO:0000256" key="1">
    <source>
        <dbReference type="ARBA" id="ARBA00022790"/>
    </source>
</evidence>
<comment type="caution">
    <text evidence="3">The sequence shown here is derived from an EMBL/GenBank/DDBJ whole genome shotgun (WGS) entry which is preliminary data.</text>
</comment>
<evidence type="ECO:0000313" key="4">
    <source>
        <dbReference type="Proteomes" id="UP000274822"/>
    </source>
</evidence>
<feature type="non-terminal residue" evidence="3">
    <location>
        <position position="202"/>
    </location>
</feature>
<feature type="region of interest" description="Disordered" evidence="2">
    <location>
        <begin position="177"/>
        <end position="202"/>
    </location>
</feature>
<dbReference type="PANTHER" id="PTHR15350">
    <property type="entry name" value="COP9 SIGNALOSOME COMPLEX SUBUNIT 7/DENDRITIC CELL PROTEIN GA17"/>
    <property type="match status" value="1"/>
</dbReference>
<proteinExistence type="predicted"/>
<evidence type="ECO:0008006" key="5">
    <source>
        <dbReference type="Google" id="ProtNLM"/>
    </source>
</evidence>
<evidence type="ECO:0000313" key="3">
    <source>
        <dbReference type="EMBL" id="RUS28827.1"/>
    </source>
</evidence>
<name>A0A433QGA0_9FUNG</name>
<evidence type="ECO:0000256" key="2">
    <source>
        <dbReference type="SAM" id="MobiDB-lite"/>
    </source>
</evidence>
<feature type="non-terminal residue" evidence="3">
    <location>
        <position position="1"/>
    </location>
</feature>